<evidence type="ECO:0000256" key="1">
    <source>
        <dbReference type="SAM" id="MobiDB-lite"/>
    </source>
</evidence>
<evidence type="ECO:0000313" key="3">
    <source>
        <dbReference type="EMBL" id="KAJ4002317.1"/>
    </source>
</evidence>
<reference evidence="3" key="1">
    <citation type="submission" date="2022-08" db="EMBL/GenBank/DDBJ databases">
        <authorList>
            <consortium name="DOE Joint Genome Institute"/>
            <person name="Min B."/>
            <person name="Riley R."/>
            <person name="Sierra-Patev S."/>
            <person name="Naranjo-Ortiz M."/>
            <person name="Looney B."/>
            <person name="Konkel Z."/>
            <person name="Slot J.C."/>
            <person name="Sakamoto Y."/>
            <person name="Steenwyk J.L."/>
            <person name="Rokas A."/>
            <person name="Carro J."/>
            <person name="Camarero S."/>
            <person name="Ferreira P."/>
            <person name="Molpeceres G."/>
            <person name="Ruiz-Duenas F.J."/>
            <person name="Serrano A."/>
            <person name="Henrissat B."/>
            <person name="Drula E."/>
            <person name="Hughes K.W."/>
            <person name="Mata J.L."/>
            <person name="Ishikawa N.K."/>
            <person name="Vargas-Isla R."/>
            <person name="Ushijima S."/>
            <person name="Smith C.A."/>
            <person name="Ahrendt S."/>
            <person name="Andreopoulos W."/>
            <person name="He G."/>
            <person name="Labutti K."/>
            <person name="Lipzen A."/>
            <person name="Ng V."/>
            <person name="Sandor L."/>
            <person name="Barry K."/>
            <person name="Martinez A.T."/>
            <person name="Xiao Y."/>
            <person name="Gibbons J.G."/>
            <person name="Terashima K."/>
            <person name="Hibbett D.S."/>
            <person name="Grigoriev I.V."/>
        </authorList>
    </citation>
    <scope>NUCLEOTIDE SEQUENCE</scope>
    <source>
        <strain evidence="3">TFB10827</strain>
    </source>
</reference>
<feature type="compositionally biased region" description="Polar residues" evidence="1">
    <location>
        <begin position="27"/>
        <end position="37"/>
    </location>
</feature>
<name>A0ABQ8QUU7_9AGAR</name>
<feature type="chain" id="PRO_5047362320" evidence="2">
    <location>
        <begin position="22"/>
        <end position="190"/>
    </location>
</feature>
<accession>A0ABQ8QUU7</accession>
<protein>
    <submittedName>
        <fullName evidence="3">Uncharacterized protein</fullName>
    </submittedName>
</protein>
<comment type="caution">
    <text evidence="3">The sequence shown here is derived from an EMBL/GenBank/DDBJ whole genome shotgun (WGS) entry which is preliminary data.</text>
</comment>
<organism evidence="3 4">
    <name type="scientific">Lentinula boryana</name>
    <dbReference type="NCBI Taxonomy" id="40481"/>
    <lineage>
        <taxon>Eukaryota</taxon>
        <taxon>Fungi</taxon>
        <taxon>Dikarya</taxon>
        <taxon>Basidiomycota</taxon>
        <taxon>Agaricomycotina</taxon>
        <taxon>Agaricomycetes</taxon>
        <taxon>Agaricomycetidae</taxon>
        <taxon>Agaricales</taxon>
        <taxon>Marasmiineae</taxon>
        <taxon>Omphalotaceae</taxon>
        <taxon>Lentinula</taxon>
    </lineage>
</organism>
<dbReference type="Proteomes" id="UP001163828">
    <property type="component" value="Unassembled WGS sequence"/>
</dbReference>
<evidence type="ECO:0000313" key="4">
    <source>
        <dbReference type="Proteomes" id="UP001163828"/>
    </source>
</evidence>
<proteinExistence type="predicted"/>
<gene>
    <name evidence="3" type="ORF">F5050DRAFT_2589</name>
</gene>
<evidence type="ECO:0000256" key="2">
    <source>
        <dbReference type="SAM" id="SignalP"/>
    </source>
</evidence>
<keyword evidence="4" id="KW-1185">Reference proteome</keyword>
<dbReference type="EMBL" id="MU790502">
    <property type="protein sequence ID" value="KAJ4002317.1"/>
    <property type="molecule type" value="Genomic_DNA"/>
</dbReference>
<feature type="signal peptide" evidence="2">
    <location>
        <begin position="1"/>
        <end position="21"/>
    </location>
</feature>
<keyword evidence="2" id="KW-0732">Signal</keyword>
<sequence length="190" mass="20781">MRLAPAYFMTLCSGLFSAALAVPVSSGDTLRSSTENNPVALLQSRGLRYSDPDRASPPMPESPQSSQQKGEEAGIEVSFRTGMAGQDGRETGDKWNVRDVVTSFLNQERLYTVTPAAIKWKNGYKPEGTGLIQLQLKAPDGPCHTVSCRILLVKPVSDWRIGEHISGTAGLNGQSWYNLHQLHDLKISRP</sequence>
<feature type="region of interest" description="Disordered" evidence="1">
    <location>
        <begin position="27"/>
        <end position="73"/>
    </location>
</feature>